<evidence type="ECO:0000256" key="1">
    <source>
        <dbReference type="SAM" id="MobiDB-lite"/>
    </source>
</evidence>
<proteinExistence type="predicted"/>
<dbReference type="Proteomes" id="UP001385951">
    <property type="component" value="Unassembled WGS sequence"/>
</dbReference>
<dbReference type="EMBL" id="JASBNA010000133">
    <property type="protein sequence ID" value="KAK7676130.1"/>
    <property type="molecule type" value="Genomic_DNA"/>
</dbReference>
<feature type="region of interest" description="Disordered" evidence="1">
    <location>
        <begin position="743"/>
        <end position="786"/>
    </location>
</feature>
<reference evidence="2 3" key="1">
    <citation type="submission" date="2022-09" db="EMBL/GenBank/DDBJ databases">
        <authorList>
            <person name="Palmer J.M."/>
        </authorList>
    </citation>
    <scope>NUCLEOTIDE SEQUENCE [LARGE SCALE GENOMIC DNA]</scope>
    <source>
        <strain evidence="2 3">DSM 7382</strain>
    </source>
</reference>
<dbReference type="AlphaFoldDB" id="A0AAW0FBM1"/>
<comment type="caution">
    <text evidence="2">The sequence shown here is derived from an EMBL/GenBank/DDBJ whole genome shotgun (WGS) entry which is preliminary data.</text>
</comment>
<protein>
    <submittedName>
        <fullName evidence="2">Uncharacterized protein</fullName>
    </submittedName>
</protein>
<name>A0AAW0FBM1_9APHY</name>
<sequence length="802" mass="91189">MNKQRETGGTSVFQSLLLTAISNKALVVTALTLDFVANPYRTMEGDSDLTPLSGNETGSQKGRTLRSQNPDNRKAYVEVVEDEYNNGDSGDEHYQEPEPSEPDSDFGKPTQRKSSKRERGKDRQAQKSKPRATRAWTPDPEDQHTAMDDPEVIKGYPRWDEDNQFAHIFQDLEKIVINNRHPALPTLYRWKGHSETDKHPMRHKYNIQQPGNTYVYIFDSSTDGYRLAKKLESIHKGIPQGPLSKMKELGLQQMKRGDWLFARDLYAGGDAKDDLVQAVVSQDGHIRRTTLDEVERAKQKALGPRESRIRKVGSLPVEQYEDGTPIQSVCSSEQCYPLGVTYEKQTVYSAPNANFKIKNSKEDDGTRLCMEVLKTTTQVYLEGWEEAPEHMWDTIADMTDMLAMPHIGSPENKWCSSVQLNIAQPRRYDSTEGLVEQGFFGGIHRDLGDLICSMSGMISLSDHPRNYQGGRFHLISLGIYVVLDQIDIFYFVGHHLHGGTPPLAPEGEEEIKDWAYRCVVIFYPFSKMISGSTQVFMAGSGVWGEPVMLLREVFSYDPLRPFTSHANFFTDGAMFTNCIFAKINDSTFTSEPWAHAPAKVINTDYTPEPLVVSPDRHTINYPPSFQFPSHQNIISKFVNTFYIPYAKTMPYIAMDDIIERMPAVLKPTDPKDNLNILRPTMNKPKNLLNERVHVLKRPHDMILASTAHHFKRMARRNDQQKAHTRAGINEIIRAANAKVIESDFDNGDLGDDEDEENVPQEQQPRLNRTESDEDEDESENGPQDPLNLTDIIFEYAVYLFLI</sequence>
<accession>A0AAW0FBM1</accession>
<feature type="compositionally biased region" description="Acidic residues" evidence="1">
    <location>
        <begin position="743"/>
        <end position="758"/>
    </location>
</feature>
<evidence type="ECO:0000313" key="3">
    <source>
        <dbReference type="Proteomes" id="UP001385951"/>
    </source>
</evidence>
<keyword evidence="3" id="KW-1185">Reference proteome</keyword>
<evidence type="ECO:0000313" key="2">
    <source>
        <dbReference type="EMBL" id="KAK7676130.1"/>
    </source>
</evidence>
<feature type="compositionally biased region" description="Polar residues" evidence="1">
    <location>
        <begin position="50"/>
        <end position="70"/>
    </location>
</feature>
<organism evidence="2 3">
    <name type="scientific">Cerrena zonata</name>
    <dbReference type="NCBI Taxonomy" id="2478898"/>
    <lineage>
        <taxon>Eukaryota</taxon>
        <taxon>Fungi</taxon>
        <taxon>Dikarya</taxon>
        <taxon>Basidiomycota</taxon>
        <taxon>Agaricomycotina</taxon>
        <taxon>Agaricomycetes</taxon>
        <taxon>Polyporales</taxon>
        <taxon>Cerrenaceae</taxon>
        <taxon>Cerrena</taxon>
    </lineage>
</organism>
<gene>
    <name evidence="2" type="ORF">QCA50_020915</name>
</gene>
<feature type="region of interest" description="Disordered" evidence="1">
    <location>
        <begin position="43"/>
        <end position="148"/>
    </location>
</feature>